<dbReference type="InterPro" id="IPR004843">
    <property type="entry name" value="Calcineurin-like_PHP"/>
</dbReference>
<dbReference type="EC" id="3.1.3.16" evidence="2"/>
<dbReference type="GO" id="GO:0004722">
    <property type="term" value="F:protein serine/threonine phosphatase activity"/>
    <property type="evidence" value="ECO:0007669"/>
    <property type="project" value="UniProtKB-EC"/>
</dbReference>
<evidence type="ECO:0000313" key="3">
    <source>
        <dbReference type="Proteomes" id="UP000549052"/>
    </source>
</evidence>
<keyword evidence="3" id="KW-1185">Reference proteome</keyword>
<keyword evidence="2" id="KW-0378">Hydrolase</keyword>
<comment type="caution">
    <text evidence="2">The sequence shown here is derived from an EMBL/GenBank/DDBJ whole genome shotgun (WGS) entry which is preliminary data.</text>
</comment>
<organism evidence="2 3">
    <name type="scientific">Phyllobacterium myrsinacearum</name>
    <dbReference type="NCBI Taxonomy" id="28101"/>
    <lineage>
        <taxon>Bacteria</taxon>
        <taxon>Pseudomonadati</taxon>
        <taxon>Pseudomonadota</taxon>
        <taxon>Alphaproteobacteria</taxon>
        <taxon>Hyphomicrobiales</taxon>
        <taxon>Phyllobacteriaceae</taxon>
        <taxon>Phyllobacterium</taxon>
    </lineage>
</organism>
<gene>
    <name evidence="2" type="ORF">FHW16_000762</name>
</gene>
<dbReference type="CDD" id="cd00144">
    <property type="entry name" value="MPP_PPP_family"/>
    <property type="match status" value="1"/>
</dbReference>
<reference evidence="2 3" key="1">
    <citation type="submission" date="2020-07" db="EMBL/GenBank/DDBJ databases">
        <title>Genomic Encyclopedia of Type Strains, Phase IV (KMG-V): Genome sequencing to study the core and pangenomes of soil and plant-associated prokaryotes.</title>
        <authorList>
            <person name="Whitman W."/>
        </authorList>
    </citation>
    <scope>NUCLEOTIDE SEQUENCE [LARGE SCALE GENOMIC DNA]</scope>
    <source>
        <strain evidence="2 3">AN3</strain>
    </source>
</reference>
<feature type="domain" description="Calcineurin-like phosphoesterase" evidence="1">
    <location>
        <begin position="15"/>
        <end position="207"/>
    </location>
</feature>
<dbReference type="GO" id="GO:0005737">
    <property type="term" value="C:cytoplasm"/>
    <property type="evidence" value="ECO:0007669"/>
    <property type="project" value="TreeGrafter"/>
</dbReference>
<evidence type="ECO:0000313" key="2">
    <source>
        <dbReference type="EMBL" id="MBA8877080.1"/>
    </source>
</evidence>
<dbReference type="InterPro" id="IPR050126">
    <property type="entry name" value="Ap4A_hydrolase"/>
</dbReference>
<dbReference type="InterPro" id="IPR029052">
    <property type="entry name" value="Metallo-depent_PP-like"/>
</dbReference>
<dbReference type="Proteomes" id="UP000549052">
    <property type="component" value="Unassembled WGS sequence"/>
</dbReference>
<dbReference type="RefSeq" id="WP_182547795.1">
    <property type="nucleotide sequence ID" value="NZ_JACGXN010000001.1"/>
</dbReference>
<dbReference type="GO" id="GO:0110154">
    <property type="term" value="P:RNA decapping"/>
    <property type="evidence" value="ECO:0007669"/>
    <property type="project" value="TreeGrafter"/>
</dbReference>
<proteinExistence type="predicted"/>
<protein>
    <submittedName>
        <fullName evidence="2">Serine/threonine protein phosphatase 1</fullName>
        <ecNumber evidence="2">3.1.3.16</ecNumber>
    </submittedName>
</protein>
<dbReference type="Gene3D" id="3.60.21.10">
    <property type="match status" value="1"/>
</dbReference>
<name>A0A839EK37_9HYPH</name>
<sequence>MKTVDFKHARGPDRMRVYAIGDVHGRLDLLQEMHRRILVENEKSPPFDWAVVHLGDYVDRGPDSKGVLDYLINAQKKTHRMLTLAGNHDVGFLDYLDKGDTHGIFARHGGKQTARSYGVTIDFDDAGSAAAGRSALLRAIPSAHVDFLRGLRRSTVMGDFFFCHAGIRPGVDLDRQNPEDLIWIRWEFLDDPRLHAKVIVHGHTPASDVEVRQNRVNLDTGAYASGRLSAIMIDAEGKSFLEAVA</sequence>
<dbReference type="SUPFAM" id="SSF56300">
    <property type="entry name" value="Metallo-dependent phosphatases"/>
    <property type="match status" value="1"/>
</dbReference>
<evidence type="ECO:0000259" key="1">
    <source>
        <dbReference type="Pfam" id="PF00149"/>
    </source>
</evidence>
<dbReference type="EMBL" id="JACGXN010000001">
    <property type="protein sequence ID" value="MBA8877080.1"/>
    <property type="molecule type" value="Genomic_DNA"/>
</dbReference>
<accession>A0A839EK37</accession>
<dbReference type="AlphaFoldDB" id="A0A839EK37"/>
<dbReference type="PANTHER" id="PTHR42850">
    <property type="entry name" value="METALLOPHOSPHOESTERASE"/>
    <property type="match status" value="1"/>
</dbReference>
<dbReference type="GO" id="GO:0008803">
    <property type="term" value="F:bis(5'-nucleosyl)-tetraphosphatase (symmetrical) activity"/>
    <property type="evidence" value="ECO:0007669"/>
    <property type="project" value="TreeGrafter"/>
</dbReference>
<dbReference type="PANTHER" id="PTHR42850:SF4">
    <property type="entry name" value="ZINC-DEPENDENT ENDOPOLYPHOSPHATASE"/>
    <property type="match status" value="1"/>
</dbReference>
<dbReference type="Pfam" id="PF00149">
    <property type="entry name" value="Metallophos"/>
    <property type="match status" value="1"/>
</dbReference>